<gene>
    <name evidence="3" type="ORF">PKB_5122</name>
</gene>
<organism evidence="3 4">
    <name type="scientific">Pseudomonas knackmussii (strain DSM 6978 / CCUG 54928 / LMG 23759 / B13)</name>
    <dbReference type="NCBI Taxonomy" id="1301098"/>
    <lineage>
        <taxon>Bacteria</taxon>
        <taxon>Pseudomonadati</taxon>
        <taxon>Pseudomonadota</taxon>
        <taxon>Gammaproteobacteria</taxon>
        <taxon>Pseudomonadales</taxon>
        <taxon>Pseudomonadaceae</taxon>
        <taxon>Pseudomonas</taxon>
    </lineage>
</organism>
<protein>
    <submittedName>
        <fullName evidence="3">Hypothetical secreted protein</fullName>
    </submittedName>
</protein>
<dbReference type="PROSITE" id="PS51257">
    <property type="entry name" value="PROKAR_LIPOPROTEIN"/>
    <property type="match status" value="1"/>
</dbReference>
<evidence type="ECO:0000313" key="4">
    <source>
        <dbReference type="Proteomes" id="UP000025241"/>
    </source>
</evidence>
<feature type="chain" id="PRO_5001533392" evidence="2">
    <location>
        <begin position="22"/>
        <end position="75"/>
    </location>
</feature>
<evidence type="ECO:0000256" key="2">
    <source>
        <dbReference type="SAM" id="SignalP"/>
    </source>
</evidence>
<reference evidence="3 4" key="1">
    <citation type="submission" date="2013-03" db="EMBL/GenBank/DDBJ databases">
        <authorList>
            <person name="Linke B."/>
        </authorList>
    </citation>
    <scope>NUCLEOTIDE SEQUENCE [LARGE SCALE GENOMIC DNA]</scope>
    <source>
        <strain evidence="3 4">B13</strain>
    </source>
</reference>
<feature type="signal peptide" evidence="2">
    <location>
        <begin position="1"/>
        <end position="21"/>
    </location>
</feature>
<reference evidence="3 4" key="2">
    <citation type="submission" date="2014-05" db="EMBL/GenBank/DDBJ databases">
        <title>Genome sequence of the 3-chlorobenzoate degrading bacterium Pseudomonas knackmussii B13 shows multiple evidence for horizontal gene transfer.</title>
        <authorList>
            <person name="Miyazaki R."/>
            <person name="Bertelli C."/>
            <person name="Falquet L."/>
            <person name="Robinson-Rechavi M."/>
            <person name="Gharib W."/>
            <person name="Roy S."/>
            <person name="Van der Meer J.R."/>
        </authorList>
    </citation>
    <scope>NUCLEOTIDE SEQUENCE [LARGE SCALE GENOMIC DNA]</scope>
    <source>
        <strain evidence="3 4">B13</strain>
    </source>
</reference>
<dbReference type="EMBL" id="HG322950">
    <property type="protein sequence ID" value="CDF86435.1"/>
    <property type="molecule type" value="Genomic_DNA"/>
</dbReference>
<name>A0A024HN03_PSEKB</name>
<evidence type="ECO:0000256" key="1">
    <source>
        <dbReference type="SAM" id="MobiDB-lite"/>
    </source>
</evidence>
<feature type="compositionally biased region" description="Low complexity" evidence="1">
    <location>
        <begin position="53"/>
        <end position="75"/>
    </location>
</feature>
<keyword evidence="2" id="KW-0732">Signal</keyword>
<keyword evidence="4" id="KW-1185">Reference proteome</keyword>
<feature type="region of interest" description="Disordered" evidence="1">
    <location>
        <begin position="50"/>
        <end position="75"/>
    </location>
</feature>
<dbReference type="RefSeq" id="WP_043255557.1">
    <property type="nucleotide sequence ID" value="NZ_HG322950.1"/>
</dbReference>
<dbReference type="AlphaFoldDB" id="A0A024HN03"/>
<evidence type="ECO:0000313" key="3">
    <source>
        <dbReference type="EMBL" id="CDF86435.1"/>
    </source>
</evidence>
<sequence>MLKPVAFALSLAALSALGGCAAQSSYNLGSSFNGIESPVKESFGIDNLERQPSHSSQFQGQSDFSAQQQQMLMQP</sequence>
<dbReference type="STRING" id="1301098.PKB_5122"/>
<dbReference type="Proteomes" id="UP000025241">
    <property type="component" value="Chromosome I"/>
</dbReference>
<dbReference type="KEGG" id="pkc:PKB_5122"/>
<proteinExistence type="predicted"/>
<dbReference type="PATRIC" id="fig|1301098.3.peg.5095"/>
<accession>A0A024HN03</accession>
<dbReference type="HOGENOM" id="CLU_2790901_0_0_6"/>